<gene>
    <name evidence="1" type="ORF">METZ01_LOCUS124213</name>
</gene>
<organism evidence="1">
    <name type="scientific">marine metagenome</name>
    <dbReference type="NCBI Taxonomy" id="408172"/>
    <lineage>
        <taxon>unclassified sequences</taxon>
        <taxon>metagenomes</taxon>
        <taxon>ecological metagenomes</taxon>
    </lineage>
</organism>
<protein>
    <submittedName>
        <fullName evidence="1">Uncharacterized protein</fullName>
    </submittedName>
</protein>
<reference evidence="1" key="1">
    <citation type="submission" date="2018-05" db="EMBL/GenBank/DDBJ databases">
        <authorList>
            <person name="Lanie J.A."/>
            <person name="Ng W.-L."/>
            <person name="Kazmierczak K.M."/>
            <person name="Andrzejewski T.M."/>
            <person name="Davidsen T.M."/>
            <person name="Wayne K.J."/>
            <person name="Tettelin H."/>
            <person name="Glass J.I."/>
            <person name="Rusch D."/>
            <person name="Podicherti R."/>
            <person name="Tsui H.-C.T."/>
            <person name="Winkler M.E."/>
        </authorList>
    </citation>
    <scope>NUCLEOTIDE SEQUENCE</scope>
</reference>
<name>A0A381Y2S4_9ZZZZ</name>
<proteinExistence type="predicted"/>
<sequence length="70" mass="7823">MNASHYDNLRHPFCGYLSCFCVSADEIPVDRRVFRNDPSRRFVDRGHGAGSSFANERVFVLEESAGGLEG</sequence>
<accession>A0A381Y2S4</accession>
<dbReference type="EMBL" id="UINC01017266">
    <property type="protein sequence ID" value="SVA71359.1"/>
    <property type="molecule type" value="Genomic_DNA"/>
</dbReference>
<feature type="non-terminal residue" evidence="1">
    <location>
        <position position="70"/>
    </location>
</feature>
<evidence type="ECO:0000313" key="1">
    <source>
        <dbReference type="EMBL" id="SVA71359.1"/>
    </source>
</evidence>
<dbReference type="AlphaFoldDB" id="A0A381Y2S4"/>